<dbReference type="EMBL" id="BSUN01000001">
    <property type="protein sequence ID" value="GMA34473.1"/>
    <property type="molecule type" value="Genomic_DNA"/>
</dbReference>
<accession>A0ABQ6ICL7</accession>
<sequence>MSPDAKPAPLIAKIAGATAAVAAVTAIALVAYATGNDSIGKGAIFGGAITLAAIVVLWAVGSRRGLASRTANGLADERDDRILTHAFAHSAFAMGAAAIASLIASFYGLPAAGVAGIVLWAGLVTFIVSAAIQGRRG</sequence>
<name>A0ABQ6ICL7_9MICO</name>
<feature type="transmembrane region" description="Helical" evidence="1">
    <location>
        <begin position="12"/>
        <end position="33"/>
    </location>
</feature>
<keyword evidence="3" id="KW-1185">Reference proteome</keyword>
<keyword evidence="1" id="KW-0472">Membrane</keyword>
<evidence type="ECO:0000313" key="2">
    <source>
        <dbReference type="EMBL" id="GMA34473.1"/>
    </source>
</evidence>
<feature type="transmembrane region" description="Helical" evidence="1">
    <location>
        <begin position="39"/>
        <end position="61"/>
    </location>
</feature>
<evidence type="ECO:0000256" key="1">
    <source>
        <dbReference type="SAM" id="Phobius"/>
    </source>
</evidence>
<proteinExistence type="predicted"/>
<evidence type="ECO:0008006" key="4">
    <source>
        <dbReference type="Google" id="ProtNLM"/>
    </source>
</evidence>
<evidence type="ECO:0000313" key="3">
    <source>
        <dbReference type="Proteomes" id="UP001157125"/>
    </source>
</evidence>
<feature type="transmembrane region" description="Helical" evidence="1">
    <location>
        <begin position="82"/>
        <end position="107"/>
    </location>
</feature>
<reference evidence="3" key="1">
    <citation type="journal article" date="2019" name="Int. J. Syst. Evol. Microbiol.">
        <title>The Global Catalogue of Microorganisms (GCM) 10K type strain sequencing project: providing services to taxonomists for standard genome sequencing and annotation.</title>
        <authorList>
            <consortium name="The Broad Institute Genomics Platform"/>
            <consortium name="The Broad Institute Genome Sequencing Center for Infectious Disease"/>
            <person name="Wu L."/>
            <person name="Ma J."/>
        </authorList>
    </citation>
    <scope>NUCLEOTIDE SEQUENCE [LARGE SCALE GENOMIC DNA]</scope>
    <source>
        <strain evidence="3">NBRC 112299</strain>
    </source>
</reference>
<gene>
    <name evidence="2" type="ORF">GCM10025876_06770</name>
</gene>
<dbReference type="Proteomes" id="UP001157125">
    <property type="component" value="Unassembled WGS sequence"/>
</dbReference>
<organism evidence="2 3">
    <name type="scientific">Demequina litorisediminis</name>
    <dbReference type="NCBI Taxonomy" id="1849022"/>
    <lineage>
        <taxon>Bacteria</taxon>
        <taxon>Bacillati</taxon>
        <taxon>Actinomycetota</taxon>
        <taxon>Actinomycetes</taxon>
        <taxon>Micrococcales</taxon>
        <taxon>Demequinaceae</taxon>
        <taxon>Demequina</taxon>
    </lineage>
</organism>
<protein>
    <recommendedName>
        <fullName evidence="4">DUF2178 domain-containing protein</fullName>
    </recommendedName>
</protein>
<keyword evidence="1" id="KW-1133">Transmembrane helix</keyword>
<comment type="caution">
    <text evidence="2">The sequence shown here is derived from an EMBL/GenBank/DDBJ whole genome shotgun (WGS) entry which is preliminary data.</text>
</comment>
<dbReference type="RefSeq" id="WP_284327417.1">
    <property type="nucleotide sequence ID" value="NZ_BSUN01000001.1"/>
</dbReference>
<feature type="transmembrane region" description="Helical" evidence="1">
    <location>
        <begin position="113"/>
        <end position="132"/>
    </location>
</feature>
<keyword evidence="1" id="KW-0812">Transmembrane</keyword>